<dbReference type="PANTHER" id="PTHR21580:SF28">
    <property type="entry name" value="BOREALIN N-TERMINAL DOMAIN-CONTAINING PROTEIN-RELATED"/>
    <property type="match status" value="1"/>
</dbReference>
<dbReference type="InterPro" id="IPR010736">
    <property type="entry name" value="SHIPPO-rpt"/>
</dbReference>
<dbReference type="Proteomes" id="UP000485058">
    <property type="component" value="Unassembled WGS sequence"/>
</dbReference>
<sequence length="297" mass="29465">EYADPPSPSGPAYSLGARTALALKGAGADAPGPGEYDAPAAIGAGGPAFSLGAKLPPPKSTADSSPAPGDYGLPETAGPLGPAFTLGAKRTEPDPRLTLPNPGPGEHQRLYPAPSGPAFSLGARLRELLGKKKGRQAAAGPDPGQYHQDPGTAGPAFTFAARVGGSGGTAAGGASTLGPTDTAPWPAPPSGPAWTLAPKLVDAVPAMQPGPGQYTVPGTAAVGILPFGGAAAASSGPRKHVSFSGGTHFRDSTEQRSALLGQQQRPPLQAERRATSASRARPRRDAARGVGVPASQP</sequence>
<dbReference type="InterPro" id="IPR051291">
    <property type="entry name" value="CIMAP"/>
</dbReference>
<feature type="region of interest" description="Disordered" evidence="1">
    <location>
        <begin position="25"/>
        <end position="107"/>
    </location>
</feature>
<proteinExistence type="predicted"/>
<feature type="region of interest" description="Disordered" evidence="1">
    <location>
        <begin position="133"/>
        <end position="152"/>
    </location>
</feature>
<name>A0A699ZBQ9_HAELA</name>
<reference evidence="2 3" key="1">
    <citation type="submission" date="2020-02" db="EMBL/GenBank/DDBJ databases">
        <title>Draft genome sequence of Haematococcus lacustris strain NIES-144.</title>
        <authorList>
            <person name="Morimoto D."/>
            <person name="Nakagawa S."/>
            <person name="Yoshida T."/>
            <person name="Sawayama S."/>
        </authorList>
    </citation>
    <scope>NUCLEOTIDE SEQUENCE [LARGE SCALE GENOMIC DNA]</scope>
    <source>
        <strain evidence="2 3">NIES-144</strain>
    </source>
</reference>
<dbReference type="AlphaFoldDB" id="A0A699ZBQ9"/>
<organism evidence="2 3">
    <name type="scientific">Haematococcus lacustris</name>
    <name type="common">Green alga</name>
    <name type="synonym">Haematococcus pluvialis</name>
    <dbReference type="NCBI Taxonomy" id="44745"/>
    <lineage>
        <taxon>Eukaryota</taxon>
        <taxon>Viridiplantae</taxon>
        <taxon>Chlorophyta</taxon>
        <taxon>core chlorophytes</taxon>
        <taxon>Chlorophyceae</taxon>
        <taxon>CS clade</taxon>
        <taxon>Chlamydomonadales</taxon>
        <taxon>Haematococcaceae</taxon>
        <taxon>Haematococcus</taxon>
    </lineage>
</organism>
<dbReference type="EMBL" id="BLLF01001027">
    <property type="protein sequence ID" value="GFH16636.1"/>
    <property type="molecule type" value="Genomic_DNA"/>
</dbReference>
<evidence type="ECO:0000256" key="1">
    <source>
        <dbReference type="SAM" id="MobiDB-lite"/>
    </source>
</evidence>
<protein>
    <submittedName>
        <fullName evidence="2">Uncharacterized protein</fullName>
    </submittedName>
</protein>
<dbReference type="PANTHER" id="PTHR21580">
    <property type="entry name" value="SHIPPO-1-RELATED"/>
    <property type="match status" value="1"/>
</dbReference>
<evidence type="ECO:0000313" key="3">
    <source>
        <dbReference type="Proteomes" id="UP000485058"/>
    </source>
</evidence>
<gene>
    <name evidence="2" type="ORF">HaLaN_13094</name>
</gene>
<feature type="non-terminal residue" evidence="2">
    <location>
        <position position="1"/>
    </location>
</feature>
<comment type="caution">
    <text evidence="2">The sequence shown here is derived from an EMBL/GenBank/DDBJ whole genome shotgun (WGS) entry which is preliminary data.</text>
</comment>
<feature type="non-terminal residue" evidence="2">
    <location>
        <position position="297"/>
    </location>
</feature>
<evidence type="ECO:0000313" key="2">
    <source>
        <dbReference type="EMBL" id="GFH16636.1"/>
    </source>
</evidence>
<keyword evidence="3" id="KW-1185">Reference proteome</keyword>
<dbReference type="Pfam" id="PF07004">
    <property type="entry name" value="SHIPPO-rpt"/>
    <property type="match status" value="1"/>
</dbReference>
<feature type="region of interest" description="Disordered" evidence="1">
    <location>
        <begin position="231"/>
        <end position="297"/>
    </location>
</feature>
<accession>A0A699ZBQ9</accession>